<proteinExistence type="predicted"/>
<dbReference type="EMBL" id="CP000472">
    <property type="protein sequence ID" value="ACJ27176.1"/>
    <property type="molecule type" value="Genomic_DNA"/>
</dbReference>
<keyword evidence="2" id="KW-1185">Reference proteome</keyword>
<protein>
    <submittedName>
        <fullName evidence="1">Uncharacterized protein</fullName>
    </submittedName>
</protein>
<reference evidence="1 2" key="1">
    <citation type="journal article" date="2008" name="PLoS ONE">
        <title>Environmental adaptation: genomic analysis of the piezotolerant and psychrotolerant deep-sea iron reducing bacterium Shewanella piezotolerans WP3.</title>
        <authorList>
            <person name="Wang F."/>
            <person name="Wang J."/>
            <person name="Jian H."/>
            <person name="Zhang B."/>
            <person name="Li S."/>
            <person name="Wang F."/>
            <person name="Zeng X."/>
            <person name="Gao L."/>
            <person name="Bartlett D.H."/>
            <person name="Yu J."/>
            <person name="Hu S."/>
            <person name="Xiao X."/>
        </authorList>
    </citation>
    <scope>NUCLEOTIDE SEQUENCE [LARGE SCALE GENOMIC DNA]</scope>
    <source>
        <strain evidence="2">WP3 / JCM 13877</strain>
    </source>
</reference>
<evidence type="ECO:0000313" key="2">
    <source>
        <dbReference type="Proteomes" id="UP000000753"/>
    </source>
</evidence>
<organism evidence="1 2">
    <name type="scientific">Shewanella piezotolerans (strain WP3 / JCM 13877)</name>
    <dbReference type="NCBI Taxonomy" id="225849"/>
    <lineage>
        <taxon>Bacteria</taxon>
        <taxon>Pseudomonadati</taxon>
        <taxon>Pseudomonadota</taxon>
        <taxon>Gammaproteobacteria</taxon>
        <taxon>Alteromonadales</taxon>
        <taxon>Shewanellaceae</taxon>
        <taxon>Shewanella</taxon>
    </lineage>
</organism>
<dbReference type="Proteomes" id="UP000000753">
    <property type="component" value="Chromosome"/>
</dbReference>
<dbReference type="AlphaFoldDB" id="B8CHQ0"/>
<dbReference type="KEGG" id="swp:swp_0341"/>
<dbReference type="HOGENOM" id="CLU_3332917_0_0_6"/>
<evidence type="ECO:0000313" key="1">
    <source>
        <dbReference type="EMBL" id="ACJ27176.1"/>
    </source>
</evidence>
<accession>B8CHQ0</accession>
<sequence length="38" mass="4215">MDGVKRASAVSAHALAAGHWNHGCLMVSNWKKYYINRA</sequence>
<gene>
    <name evidence="1" type="ordered locus">swp_0341</name>
</gene>
<name>B8CHQ0_SHEPW</name>